<protein>
    <recommendedName>
        <fullName evidence="4">Oligosaccharide repeat unit polymerase</fullName>
    </recommendedName>
</protein>
<feature type="transmembrane region" description="Helical" evidence="1">
    <location>
        <begin position="381"/>
        <end position="398"/>
    </location>
</feature>
<sequence>MYLFLCFATLFGMLAILWKYNRPGIIVFAFTLQWVQVVAYVIWMNVKEKPIDFLSKNAPNALLVACLGLLLMAFIISRGVSKLPVYSDQDFQKQASLVNKKKLLILYIISTLFLSSIGFVFGNTSGLAQMLVTVSLFKWIFFIWYGVIVWLSKKNRMVLIVILAYEFISGLYSYFSSFKEVLFYTIIVSLTFIKQITFRQFINFLLISVSLLFVFVTWTAVKGGYREFLNQGSRMQVVNVSKSEALSKIGEKVQTISWNQYQASMTMSLYRIQYILHLTKVMDRIPKIMPHENGKLWWENVSFVFTPRILFPEKSIYEPSKKTNKYTGFKYAGLQKGAAFSLGYFADSYVDFGFIGMFLPLSLLALFIVLIYRTFYNMHQLNLVFRFAIINVTLYNFISFEADGLFLFGRLCTNLLVFWILSKTVFPTIQKWLYE</sequence>
<keyword evidence="1" id="KW-1133">Transmembrane helix</keyword>
<keyword evidence="3" id="KW-1185">Reference proteome</keyword>
<dbReference type="AlphaFoldDB" id="A0A1V9G8D7"/>
<feature type="transmembrane region" description="Helical" evidence="1">
    <location>
        <begin position="204"/>
        <end position="225"/>
    </location>
</feature>
<comment type="caution">
    <text evidence="2">The sequence shown here is derived from an EMBL/GenBank/DDBJ whole genome shotgun (WGS) entry which is preliminary data.</text>
</comment>
<keyword evidence="1" id="KW-0812">Transmembrane</keyword>
<feature type="transmembrane region" description="Helical" evidence="1">
    <location>
        <begin position="104"/>
        <end position="123"/>
    </location>
</feature>
<evidence type="ECO:0000256" key="1">
    <source>
        <dbReference type="SAM" id="Phobius"/>
    </source>
</evidence>
<gene>
    <name evidence="2" type="ORF">A3860_00500</name>
</gene>
<accession>A0A1V9G8D7</accession>
<feature type="transmembrane region" description="Helical" evidence="1">
    <location>
        <begin position="130"/>
        <end position="151"/>
    </location>
</feature>
<feature type="transmembrane region" description="Helical" evidence="1">
    <location>
        <begin position="58"/>
        <end position="76"/>
    </location>
</feature>
<feature type="transmembrane region" description="Helical" evidence="1">
    <location>
        <begin position="157"/>
        <end position="174"/>
    </location>
</feature>
<dbReference type="Proteomes" id="UP000192796">
    <property type="component" value="Unassembled WGS sequence"/>
</dbReference>
<evidence type="ECO:0008006" key="4">
    <source>
        <dbReference type="Google" id="ProtNLM"/>
    </source>
</evidence>
<reference evidence="2 3" key="1">
    <citation type="submission" date="2016-03" db="EMBL/GenBank/DDBJ databases">
        <title>Niastella vici sp. nov., isolated from farmland soil.</title>
        <authorList>
            <person name="Chen L."/>
            <person name="Wang D."/>
            <person name="Yang S."/>
            <person name="Wang G."/>
        </authorList>
    </citation>
    <scope>NUCLEOTIDE SEQUENCE [LARGE SCALE GENOMIC DNA]</scope>
    <source>
        <strain evidence="2 3">DJ57</strain>
    </source>
</reference>
<name>A0A1V9G8D7_9BACT</name>
<dbReference type="STRING" id="1703345.A3860_00500"/>
<organism evidence="2 3">
    <name type="scientific">Niastella vici</name>
    <dbReference type="NCBI Taxonomy" id="1703345"/>
    <lineage>
        <taxon>Bacteria</taxon>
        <taxon>Pseudomonadati</taxon>
        <taxon>Bacteroidota</taxon>
        <taxon>Chitinophagia</taxon>
        <taxon>Chitinophagales</taxon>
        <taxon>Chitinophagaceae</taxon>
        <taxon>Niastella</taxon>
    </lineage>
</organism>
<feature type="transmembrane region" description="Helical" evidence="1">
    <location>
        <begin position="352"/>
        <end position="372"/>
    </location>
</feature>
<feature type="transmembrane region" description="Helical" evidence="1">
    <location>
        <begin position="404"/>
        <end position="421"/>
    </location>
</feature>
<dbReference type="EMBL" id="LVYD01000001">
    <property type="protein sequence ID" value="OQP66883.1"/>
    <property type="molecule type" value="Genomic_DNA"/>
</dbReference>
<feature type="transmembrane region" description="Helical" evidence="1">
    <location>
        <begin position="25"/>
        <end position="46"/>
    </location>
</feature>
<evidence type="ECO:0000313" key="2">
    <source>
        <dbReference type="EMBL" id="OQP66883.1"/>
    </source>
</evidence>
<evidence type="ECO:0000313" key="3">
    <source>
        <dbReference type="Proteomes" id="UP000192796"/>
    </source>
</evidence>
<keyword evidence="1" id="KW-0472">Membrane</keyword>
<proteinExistence type="predicted"/>